<dbReference type="KEGG" id="sku:Sulku_2027"/>
<gene>
    <name evidence="1" type="ordered locus">Sulku_2027</name>
</gene>
<dbReference type="AlphaFoldDB" id="E4U2K0"/>
<dbReference type="STRING" id="709032.Sulku_2027"/>
<dbReference type="RefSeq" id="WP_013460884.1">
    <property type="nucleotide sequence ID" value="NC_014762.1"/>
</dbReference>
<dbReference type="EMBL" id="CP002355">
    <property type="protein sequence ID" value="ADR34687.1"/>
    <property type="molecule type" value="Genomic_DNA"/>
</dbReference>
<dbReference type="eggNOG" id="COG3434">
    <property type="taxonomic scope" value="Bacteria"/>
</dbReference>
<proteinExistence type="predicted"/>
<dbReference type="HOGENOM" id="CLU_044951_0_0_7"/>
<keyword evidence="2" id="KW-1185">Reference proteome</keyword>
<evidence type="ECO:0000313" key="2">
    <source>
        <dbReference type="Proteomes" id="UP000008721"/>
    </source>
</evidence>
<dbReference type="PIRSF" id="PIRSF003180">
    <property type="entry name" value="DiGMPpdiest_YuxH"/>
    <property type="match status" value="1"/>
</dbReference>
<reference evidence="1 2" key="1">
    <citation type="journal article" date="2012" name="Stand. Genomic Sci.">
        <title>Complete genome sequence of the sulfur compounds oxidizing chemolithoautotroph Sulfuricurvum kujiense type strain (YK-1(T)).</title>
        <authorList>
            <person name="Han C."/>
            <person name="Kotsyurbenko O."/>
            <person name="Chertkov O."/>
            <person name="Held B."/>
            <person name="Lapidus A."/>
            <person name="Nolan M."/>
            <person name="Lucas S."/>
            <person name="Hammon N."/>
            <person name="Deshpande S."/>
            <person name="Cheng J.F."/>
            <person name="Tapia R."/>
            <person name="Goodwin L.A."/>
            <person name="Pitluck S."/>
            <person name="Liolios K."/>
            <person name="Pagani I."/>
            <person name="Ivanova N."/>
            <person name="Mavromatis K."/>
            <person name="Mikhailova N."/>
            <person name="Pati A."/>
            <person name="Chen A."/>
            <person name="Palaniappan K."/>
            <person name="Land M."/>
            <person name="Hauser L."/>
            <person name="Chang Y.J."/>
            <person name="Jeffries C.D."/>
            <person name="Brambilla E.M."/>
            <person name="Rohde M."/>
            <person name="Spring S."/>
            <person name="Sikorski J."/>
            <person name="Goker M."/>
            <person name="Woyke T."/>
            <person name="Bristow J."/>
            <person name="Eisen J.A."/>
            <person name="Markowitz V."/>
            <person name="Hugenholtz P."/>
            <person name="Kyrpides N.C."/>
            <person name="Klenk H.P."/>
            <person name="Detter J.C."/>
        </authorList>
    </citation>
    <scope>NUCLEOTIDE SEQUENCE [LARGE SCALE GENOMIC DNA]</scope>
    <source>
        <strain evidence="2">ATCC BAA-921 / DSM 16994 / JCM 11577 / YK-1</strain>
    </source>
</reference>
<organism evidence="1 2">
    <name type="scientific">Sulfuricurvum kujiense (strain ATCC BAA-921 / DSM 16994 / JCM 11577 / YK-1)</name>
    <dbReference type="NCBI Taxonomy" id="709032"/>
    <lineage>
        <taxon>Bacteria</taxon>
        <taxon>Pseudomonadati</taxon>
        <taxon>Campylobacterota</taxon>
        <taxon>Epsilonproteobacteria</taxon>
        <taxon>Campylobacterales</taxon>
        <taxon>Sulfurimonadaceae</taxon>
        <taxon>Sulfuricurvum</taxon>
    </lineage>
</organism>
<dbReference type="SUPFAM" id="SSF141868">
    <property type="entry name" value="EAL domain-like"/>
    <property type="match status" value="1"/>
</dbReference>
<dbReference type="Gene3D" id="3.20.20.450">
    <property type="entry name" value="EAL domain"/>
    <property type="match status" value="1"/>
</dbReference>
<dbReference type="Proteomes" id="UP000008721">
    <property type="component" value="Chromosome"/>
</dbReference>
<dbReference type="OrthoDB" id="9804751at2"/>
<dbReference type="InterPro" id="IPR014408">
    <property type="entry name" value="dGMP_Pdiesterase_EAL/HD-GYP"/>
</dbReference>
<protein>
    <submittedName>
        <fullName evidence="1">Diguanylate phosphodiesterase</fullName>
    </submittedName>
</protein>
<dbReference type="InterPro" id="IPR035919">
    <property type="entry name" value="EAL_sf"/>
</dbReference>
<dbReference type="Gene3D" id="1.10.3210.10">
    <property type="entry name" value="Hypothetical protein af1432"/>
    <property type="match status" value="1"/>
</dbReference>
<sequence length="400" mass="46093">MMHNNLFLARQPILDRAENLFGYEFLYRNTYGECVIDDPRHATASVLVNLLNQIGASSSFGDTPAFINTDGPLLLTDILRTLPKDKFVFELSSSMKMNSRIHEAIRYYHSIGYRFALDNASFHPDYFETFSPLFPFIEFAKFDVNQTDIEQFNYLPNPYGKMKLIAQKVEFYEMAEAYDALGFEYFQGFYFARAHLITQRRIDPQYADVMHLFSLLQNDASIEEICDTFKQQSILSLQLFQFLRSVHPEHIEGIVSIREMIERFGKNSLMQWLLLLIYSKSGTKALDEKNSHAVFAQCRIDRMVFLLKKILPDVTERETDHIYFIAMLSLLEGLMNIPMESLLQILHPTQEIEDALITHTGVLGRVYAASLKMESSDVSGAAILLKSYGITLDDISSWRP</sequence>
<accession>E4U2K0</accession>
<dbReference type="SUPFAM" id="SSF109604">
    <property type="entry name" value="HD-domain/PDEase-like"/>
    <property type="match status" value="1"/>
</dbReference>
<name>E4U2K0_SULKY</name>
<evidence type="ECO:0000313" key="1">
    <source>
        <dbReference type="EMBL" id="ADR34687.1"/>
    </source>
</evidence>